<evidence type="ECO:0000259" key="3">
    <source>
        <dbReference type="Pfam" id="PF02036"/>
    </source>
</evidence>
<evidence type="ECO:0000313" key="4">
    <source>
        <dbReference type="EMBL" id="OWY27730.1"/>
    </source>
</evidence>
<dbReference type="EMBL" id="NJGU01000009">
    <property type="protein sequence ID" value="OWY27730.1"/>
    <property type="molecule type" value="Genomic_DNA"/>
</dbReference>
<feature type="coiled-coil region" evidence="2">
    <location>
        <begin position="161"/>
        <end position="188"/>
    </location>
</feature>
<dbReference type="Proteomes" id="UP000197596">
    <property type="component" value="Unassembled WGS sequence"/>
</dbReference>
<keyword evidence="2" id="KW-0175">Coiled coil</keyword>
<evidence type="ECO:0000313" key="5">
    <source>
        <dbReference type="Proteomes" id="UP000197596"/>
    </source>
</evidence>
<comment type="caution">
    <text evidence="4">The sequence shown here is derived from an EMBL/GenBank/DDBJ whole genome shotgun (WGS) entry which is preliminary data.</text>
</comment>
<name>A0A246WMX0_9BURK</name>
<evidence type="ECO:0000256" key="1">
    <source>
        <dbReference type="HAMAP-Rule" id="MF_02215"/>
    </source>
</evidence>
<evidence type="ECO:0000256" key="2">
    <source>
        <dbReference type="SAM" id="Coils"/>
    </source>
</evidence>
<protein>
    <recommendedName>
        <fullName evidence="1">Ubiquinone biosynthesis accessory factor UbiJ</fullName>
    </recommendedName>
</protein>
<dbReference type="GO" id="GO:0006744">
    <property type="term" value="P:ubiquinone biosynthetic process"/>
    <property type="evidence" value="ECO:0007669"/>
    <property type="project" value="UniProtKB-UniRule"/>
</dbReference>
<comment type="pathway">
    <text evidence="1">Cofactor biosynthesis; ubiquinone biosynthesis.</text>
</comment>
<keyword evidence="1" id="KW-0831">Ubiquinone biosynthesis</keyword>
<gene>
    <name evidence="1" type="primary">ubiJ</name>
    <name evidence="4" type="ORF">CEJ42_16695</name>
</gene>
<dbReference type="InterPro" id="IPR003033">
    <property type="entry name" value="SCP2_sterol-bd_dom"/>
</dbReference>
<comment type="subcellular location">
    <subcellularLocation>
        <location evidence="1">Cytoplasm</location>
    </subcellularLocation>
</comment>
<reference evidence="4 5" key="1">
    <citation type="submission" date="2017-06" db="EMBL/GenBank/DDBJ databases">
        <title>Herbaspirillum phytohormonus sp. nov., isolated from the root nodule of Robinia pseudoacacia in lead-zinc mine.</title>
        <authorList>
            <person name="Fan M."/>
            <person name="Lin Y."/>
        </authorList>
    </citation>
    <scope>NUCLEOTIDE SEQUENCE [LARGE SCALE GENOMIC DNA]</scope>
    <source>
        <strain evidence="4 5">HZ10</strain>
    </source>
</reference>
<feature type="domain" description="SCP2" evidence="3">
    <location>
        <begin position="8"/>
        <end position="98"/>
    </location>
</feature>
<sequence>MKPAAAVINHLLAQEPWARKALAAHAGKLACIDTGAMQLRLKVAGDGYVQDAPADAPAAVTIRVKLSDLPLIAANRERAVSYVKLEGDADFANAISQLSQNLRWDAEDDLSRVFGDIAATRMVSGARGLFEALRTTHKKVTENVAEYFLEEQPMLIRPRMLQDFSADVVRLRDDLERLSKRIEKLERR</sequence>
<dbReference type="Pfam" id="PF02036">
    <property type="entry name" value="SCP2"/>
    <property type="match status" value="1"/>
</dbReference>
<comment type="function">
    <text evidence="1">Required for ubiquinone (coenzyme Q) biosynthesis. Binds hydrophobic ubiquinone biosynthetic intermediates via its SCP2 domain and is essential for the stability of the Ubi complex. May constitute a docking platform where Ubi enzymes assemble and access their SCP2-bound polyprenyl substrates.</text>
</comment>
<dbReference type="AlphaFoldDB" id="A0A246WMX0"/>
<dbReference type="HAMAP" id="MF_02215">
    <property type="entry name" value="UbiJ"/>
    <property type="match status" value="1"/>
</dbReference>
<keyword evidence="1" id="KW-0963">Cytoplasm</keyword>
<dbReference type="UniPathway" id="UPA00232"/>
<dbReference type="InterPro" id="IPR038989">
    <property type="entry name" value="UbiJ"/>
</dbReference>
<dbReference type="GO" id="GO:0005737">
    <property type="term" value="C:cytoplasm"/>
    <property type="evidence" value="ECO:0007669"/>
    <property type="project" value="UniProtKB-SubCell"/>
</dbReference>
<organism evidence="4 5">
    <name type="scientific">Herbaspirillum robiniae</name>
    <dbReference type="NCBI Taxonomy" id="2014887"/>
    <lineage>
        <taxon>Bacteria</taxon>
        <taxon>Pseudomonadati</taxon>
        <taxon>Pseudomonadota</taxon>
        <taxon>Betaproteobacteria</taxon>
        <taxon>Burkholderiales</taxon>
        <taxon>Oxalobacteraceae</taxon>
        <taxon>Herbaspirillum</taxon>
    </lineage>
</organism>
<dbReference type="PANTHER" id="PTHR38693">
    <property type="entry name" value="UBIQUINONE BIOSYNTHESIS PROTEIN UBIJ"/>
    <property type="match status" value="1"/>
</dbReference>
<dbReference type="PANTHER" id="PTHR38693:SF1">
    <property type="entry name" value="UBIQUINONE BIOSYNTHESIS ACCESSORY FACTOR UBIJ"/>
    <property type="match status" value="1"/>
</dbReference>
<proteinExistence type="inferred from homology"/>
<comment type="similarity">
    <text evidence="1">Belongs to the UbiJ family.</text>
</comment>
<accession>A0A246WMX0</accession>